<keyword evidence="1" id="KW-0732">Signal</keyword>
<sequence length="265" mass="29302">MGDEKNKALTTKNTLGSAGFILALAGFTFALIEFFTGWLPLLGWAALILGAVFSIIGTFKNPKNRAISGTVVSAVAVILLIFNGASNNFSFKPPIDIKAILASYPSINNLETKVQRERRNLKQTRILKNGVIENEQTKIRITSHEIIPIGEKGNESGDKPIIAFWFEVTNKSDEITSALNSWVGQIVVYQDTRSDLINTLNTTILDDDQFLDSASRVLEDIKKGDTVKCAIAYGLDDDEIPVDLVDRDIVNGEFYGKIRYQINKD</sequence>
<gene>
    <name evidence="4" type="ORF">QJV39_07570</name>
</gene>
<evidence type="ECO:0000313" key="5">
    <source>
        <dbReference type="Proteomes" id="UP001267344"/>
    </source>
</evidence>
<evidence type="ECO:0000256" key="2">
    <source>
        <dbReference type="SAM" id="Phobius"/>
    </source>
</evidence>
<dbReference type="EMBL" id="JASBAG010000002">
    <property type="protein sequence ID" value="MDT0096570.1"/>
    <property type="molecule type" value="Genomic_DNA"/>
</dbReference>
<feature type="transmembrane region" description="Helical" evidence="2">
    <location>
        <begin position="15"/>
        <end position="35"/>
    </location>
</feature>
<keyword evidence="2" id="KW-0812">Transmembrane</keyword>
<name>A0ABU2IGY6_9LIST</name>
<keyword evidence="5" id="KW-1185">Reference proteome</keyword>
<evidence type="ECO:0000259" key="3">
    <source>
        <dbReference type="Pfam" id="PF16729"/>
    </source>
</evidence>
<dbReference type="InterPro" id="IPR029050">
    <property type="entry name" value="Immunoprotect_excell_Ig-like"/>
</dbReference>
<reference evidence="4 5" key="1">
    <citation type="submission" date="2023-05" db="EMBL/GenBank/DDBJ databases">
        <title>A Combination of Whole Genome Sequencing and Metagenomics Reveals Diversity of Listeria spp. in Soil Collected from the Nantahala National Forest.</title>
        <authorList>
            <person name="Wang J."/>
            <person name="Schamp C.N."/>
            <person name="Hudson L.K."/>
            <person name="Chaggar H.K."/>
            <person name="Bryan D.W."/>
            <person name="Radosevich M."/>
            <person name="Denes T.G."/>
        </authorList>
    </citation>
    <scope>NUCLEOTIDE SEQUENCE [LARGE SCALE GENOMIC DNA]</scope>
    <source>
        <strain evidence="4 5">UTK S2-0009</strain>
    </source>
</reference>
<protein>
    <submittedName>
        <fullName evidence="4">DUF5067 domain-containing protein</fullName>
    </submittedName>
</protein>
<dbReference type="RefSeq" id="WP_230906936.1">
    <property type="nucleotide sequence ID" value="NZ_CP156021.1"/>
</dbReference>
<comment type="caution">
    <text evidence="4">The sequence shown here is derived from an EMBL/GenBank/DDBJ whole genome shotgun (WGS) entry which is preliminary data.</text>
</comment>
<feature type="domain" description="DUF5067" evidence="3">
    <location>
        <begin position="122"/>
        <end position="244"/>
    </location>
</feature>
<dbReference type="Pfam" id="PF16729">
    <property type="entry name" value="DUF5067"/>
    <property type="match status" value="1"/>
</dbReference>
<dbReference type="InterPro" id="IPR031989">
    <property type="entry name" value="DUF5067"/>
</dbReference>
<evidence type="ECO:0000256" key="1">
    <source>
        <dbReference type="ARBA" id="ARBA00022729"/>
    </source>
</evidence>
<organism evidence="4 5">
    <name type="scientific">Listeria swaminathanii</name>
    <dbReference type="NCBI Taxonomy" id="2713501"/>
    <lineage>
        <taxon>Bacteria</taxon>
        <taxon>Bacillati</taxon>
        <taxon>Bacillota</taxon>
        <taxon>Bacilli</taxon>
        <taxon>Bacillales</taxon>
        <taxon>Listeriaceae</taxon>
        <taxon>Listeria</taxon>
    </lineage>
</organism>
<dbReference type="GeneID" id="93239759"/>
<evidence type="ECO:0000313" key="4">
    <source>
        <dbReference type="EMBL" id="MDT0096570.1"/>
    </source>
</evidence>
<accession>A0ABU2IGY6</accession>
<feature type="transmembrane region" description="Helical" evidence="2">
    <location>
        <begin position="66"/>
        <end position="85"/>
    </location>
</feature>
<feature type="transmembrane region" description="Helical" evidence="2">
    <location>
        <begin position="41"/>
        <end position="59"/>
    </location>
</feature>
<dbReference type="Proteomes" id="UP001267344">
    <property type="component" value="Unassembled WGS sequence"/>
</dbReference>
<dbReference type="Gene3D" id="2.60.40.1240">
    <property type="match status" value="1"/>
</dbReference>
<keyword evidence="2" id="KW-0472">Membrane</keyword>
<keyword evidence="2" id="KW-1133">Transmembrane helix</keyword>
<proteinExistence type="predicted"/>